<feature type="chain" id="PRO_5032903782" description="Outer membrane protein beta-barrel domain-containing protein" evidence="1">
    <location>
        <begin position="23"/>
        <end position="220"/>
    </location>
</feature>
<dbReference type="AlphaFoldDB" id="A0A832MIJ3"/>
<keyword evidence="1" id="KW-0732">Signal</keyword>
<organism evidence="2">
    <name type="scientific">Eiseniibacteriota bacterium</name>
    <dbReference type="NCBI Taxonomy" id="2212470"/>
    <lineage>
        <taxon>Bacteria</taxon>
        <taxon>Candidatus Eiseniibacteriota</taxon>
    </lineage>
</organism>
<feature type="signal peptide" evidence="1">
    <location>
        <begin position="1"/>
        <end position="22"/>
    </location>
</feature>
<sequence>MFRRCMALATLALVLSAPGALAAGKGTSMLALGVSNGTADLYSPDGAGYISAYDHSEIGFKGEYWLMMSDDYAFTVAGGLGFFSEKHEPGTGSLPGDPERTYSQSSFSVRLGGDRVAKVGDRAILYFGPGLEFWSGKAKFENFGLVAPPAADEYETENVTRISVSTRVGAHMLLGSNWGLTCHLDRLWGHASAEENGAKATWWPSSTGASGGLLFMFGGE</sequence>
<gene>
    <name evidence="2" type="ORF">ENR23_00320</name>
</gene>
<comment type="caution">
    <text evidence="2">The sequence shown here is derived from an EMBL/GenBank/DDBJ whole genome shotgun (WGS) entry which is preliminary data.</text>
</comment>
<evidence type="ECO:0000256" key="1">
    <source>
        <dbReference type="SAM" id="SignalP"/>
    </source>
</evidence>
<protein>
    <recommendedName>
        <fullName evidence="3">Outer membrane protein beta-barrel domain-containing protein</fullName>
    </recommendedName>
</protein>
<evidence type="ECO:0000313" key="2">
    <source>
        <dbReference type="EMBL" id="HGZ41872.1"/>
    </source>
</evidence>
<evidence type="ECO:0008006" key="3">
    <source>
        <dbReference type="Google" id="ProtNLM"/>
    </source>
</evidence>
<name>A0A832MIJ3_UNCEI</name>
<reference evidence="2" key="1">
    <citation type="journal article" date="2020" name="mSystems">
        <title>Genome- and Community-Level Interaction Insights into Carbon Utilization and Element Cycling Functions of Hydrothermarchaeota in Hydrothermal Sediment.</title>
        <authorList>
            <person name="Zhou Z."/>
            <person name="Liu Y."/>
            <person name="Xu W."/>
            <person name="Pan J."/>
            <person name="Luo Z.H."/>
            <person name="Li M."/>
        </authorList>
    </citation>
    <scope>NUCLEOTIDE SEQUENCE [LARGE SCALE GENOMIC DNA]</scope>
    <source>
        <strain evidence="2">SpSt-381</strain>
    </source>
</reference>
<dbReference type="EMBL" id="DSQF01000002">
    <property type="protein sequence ID" value="HGZ41872.1"/>
    <property type="molecule type" value="Genomic_DNA"/>
</dbReference>
<proteinExistence type="predicted"/>
<accession>A0A832MIJ3</accession>